<dbReference type="EC" id="5.4.99.-" evidence="6"/>
<dbReference type="HOGENOM" id="CLU_016902_8_2_9"/>
<feature type="active site" evidence="4">
    <location>
        <position position="134"/>
    </location>
</feature>
<organism evidence="8 9">
    <name type="scientific">Amphibacillus xylanus (strain ATCC 51415 / DSM 6626 / JCM 7361 / LMG 17667 / NBRC 15112 / Ep01)</name>
    <dbReference type="NCBI Taxonomy" id="698758"/>
    <lineage>
        <taxon>Bacteria</taxon>
        <taxon>Bacillati</taxon>
        <taxon>Bacillota</taxon>
        <taxon>Bacilli</taxon>
        <taxon>Bacillales</taxon>
        <taxon>Bacillaceae</taxon>
        <taxon>Amphibacillus</taxon>
    </lineage>
</organism>
<comment type="function">
    <text evidence="6">Responsible for synthesis of pseudouridine from uracil.</text>
</comment>
<evidence type="ECO:0000256" key="5">
    <source>
        <dbReference type="PROSITE-ProRule" id="PRU00182"/>
    </source>
</evidence>
<dbReference type="InterPro" id="IPR050188">
    <property type="entry name" value="RluA_PseudoU_synthase"/>
</dbReference>
<evidence type="ECO:0000256" key="2">
    <source>
        <dbReference type="ARBA" id="ARBA00010876"/>
    </source>
</evidence>
<protein>
    <recommendedName>
        <fullName evidence="6">Pseudouridine synthase</fullName>
        <ecNumber evidence="6">5.4.99.-</ecNumber>
    </recommendedName>
</protein>
<dbReference type="GO" id="GO:0009982">
    <property type="term" value="F:pseudouridine synthase activity"/>
    <property type="evidence" value="ECO:0007669"/>
    <property type="project" value="InterPro"/>
</dbReference>
<dbReference type="eggNOG" id="COG0564">
    <property type="taxonomic scope" value="Bacteria"/>
</dbReference>
<sequence>MLIWQVTEAENQMILRDFLREKIGLSRAMVKTLKFDGGQILVNDELVTVRKVLTAGDQVRLVFPKEIRSPSLTPVKLKLDIIYEDDFIIILNKDANIAVIPSLGNQEPAIANGLIYHYDQQNVDYTVHIVTRLDRDTSGLMLVAKQDYCHSLLHQKPIERHYMALVHGKLMNHSGTINAPIGRKSESIIERMVTPEGKQAITHYQLIRAYDDYSLVAVQLETGRTHQIRVHFAHIGHPLAGDQLYGGSVDLVKRQALHCTKLSFNHPITNERLQFESNWPEDLNVIEK</sequence>
<dbReference type="Proteomes" id="UP000006294">
    <property type="component" value="Chromosome"/>
</dbReference>
<dbReference type="GO" id="GO:0000455">
    <property type="term" value="P:enzyme-directed rRNA pseudouridine synthesis"/>
    <property type="evidence" value="ECO:0007669"/>
    <property type="project" value="TreeGrafter"/>
</dbReference>
<dbReference type="PROSITE" id="PS50889">
    <property type="entry name" value="S4"/>
    <property type="match status" value="1"/>
</dbReference>
<evidence type="ECO:0000313" key="8">
    <source>
        <dbReference type="EMBL" id="BAM47912.1"/>
    </source>
</evidence>
<dbReference type="PANTHER" id="PTHR21600">
    <property type="entry name" value="MITOCHONDRIAL RNA PSEUDOURIDINE SYNTHASE"/>
    <property type="match status" value="1"/>
</dbReference>
<dbReference type="KEGG" id="axl:AXY_17800"/>
<dbReference type="InterPro" id="IPR006225">
    <property type="entry name" value="PsdUridine_synth_RluC/D"/>
</dbReference>
<dbReference type="InterPro" id="IPR020103">
    <property type="entry name" value="PsdUridine_synth_cat_dom_sf"/>
</dbReference>
<dbReference type="NCBIfam" id="TIGR00005">
    <property type="entry name" value="rluA_subfam"/>
    <property type="match status" value="1"/>
</dbReference>
<dbReference type="RefSeq" id="WP_015010501.1">
    <property type="nucleotide sequence ID" value="NC_018704.1"/>
</dbReference>
<evidence type="ECO:0000256" key="4">
    <source>
        <dbReference type="PIRSR" id="PIRSR606225-1"/>
    </source>
</evidence>
<comment type="similarity">
    <text evidence="2 6">Belongs to the pseudouridine synthase RluA family.</text>
</comment>
<dbReference type="InterPro" id="IPR006145">
    <property type="entry name" value="PsdUridine_synth_RsuA/RluA"/>
</dbReference>
<dbReference type="GO" id="GO:0140098">
    <property type="term" value="F:catalytic activity, acting on RNA"/>
    <property type="evidence" value="ECO:0007669"/>
    <property type="project" value="UniProtKB-ARBA"/>
</dbReference>
<gene>
    <name evidence="8" type="ordered locus">AXY_17800</name>
</gene>
<dbReference type="GO" id="GO:0003723">
    <property type="term" value="F:RNA binding"/>
    <property type="evidence" value="ECO:0007669"/>
    <property type="project" value="UniProtKB-KW"/>
</dbReference>
<evidence type="ECO:0000313" key="9">
    <source>
        <dbReference type="Proteomes" id="UP000006294"/>
    </source>
</evidence>
<dbReference type="STRING" id="698758.AXY_17800"/>
<dbReference type="Gene3D" id="3.30.2350.10">
    <property type="entry name" value="Pseudouridine synthase"/>
    <property type="match status" value="1"/>
</dbReference>
<proteinExistence type="inferred from homology"/>
<dbReference type="SUPFAM" id="SSF55120">
    <property type="entry name" value="Pseudouridine synthase"/>
    <property type="match status" value="1"/>
</dbReference>
<evidence type="ECO:0000259" key="7">
    <source>
        <dbReference type="Pfam" id="PF00849"/>
    </source>
</evidence>
<dbReference type="PANTHER" id="PTHR21600:SF35">
    <property type="entry name" value="PSEUDOURIDINE SYNTHASE"/>
    <property type="match status" value="1"/>
</dbReference>
<name>K0J3Z3_AMPXN</name>
<dbReference type="InterPro" id="IPR006224">
    <property type="entry name" value="PsdUridine_synth_RluA-like_CS"/>
</dbReference>
<keyword evidence="3 6" id="KW-0413">Isomerase</keyword>
<dbReference type="PATRIC" id="fig|698758.3.peg.1780"/>
<evidence type="ECO:0000256" key="3">
    <source>
        <dbReference type="ARBA" id="ARBA00023235"/>
    </source>
</evidence>
<dbReference type="FunFam" id="3.30.2350.10:FF:000005">
    <property type="entry name" value="Pseudouridine synthase"/>
    <property type="match status" value="1"/>
</dbReference>
<reference evidence="8 9" key="1">
    <citation type="submission" date="2011-01" db="EMBL/GenBank/DDBJ databases">
        <title>Whole genome sequence of Amphibacillus xylinus NBRC 15112.</title>
        <authorList>
            <person name="Nakazawa H."/>
            <person name="Katano Y."/>
            <person name="Nakamura S."/>
            <person name="Sasagawa M."/>
            <person name="Fukada J."/>
            <person name="Arai T."/>
            <person name="Sasakura N."/>
            <person name="Mochizuki D."/>
            <person name="Hosoyama A."/>
            <person name="Harada K."/>
            <person name="Horikawa H."/>
            <person name="Kato Y."/>
            <person name="Harada T."/>
            <person name="Sasaki K."/>
            <person name="Sekiguchi M."/>
            <person name="Hodoyama M."/>
            <person name="Nishiko R."/>
            <person name="Narita H."/>
            <person name="Hanamaki A."/>
            <person name="Hata C."/>
            <person name="Konno Y."/>
            <person name="Niimura Y."/>
            <person name="Yamazaki S."/>
            <person name="Fujita N."/>
        </authorList>
    </citation>
    <scope>NUCLEOTIDE SEQUENCE [LARGE SCALE GENOMIC DNA]</scope>
    <source>
        <strain evidence="9">ATCC 51415 / DSM 6626 / JCM 7361 / LMG 17667 / NBRC 15112 / Ep01</strain>
    </source>
</reference>
<keyword evidence="9" id="KW-1185">Reference proteome</keyword>
<dbReference type="Pfam" id="PF00849">
    <property type="entry name" value="PseudoU_synth_2"/>
    <property type="match status" value="1"/>
</dbReference>
<dbReference type="CDD" id="cd02869">
    <property type="entry name" value="PseudoU_synth_RluA_like"/>
    <property type="match status" value="1"/>
</dbReference>
<dbReference type="PROSITE" id="PS01129">
    <property type="entry name" value="PSI_RLU"/>
    <property type="match status" value="1"/>
</dbReference>
<evidence type="ECO:0000256" key="1">
    <source>
        <dbReference type="ARBA" id="ARBA00000073"/>
    </source>
</evidence>
<dbReference type="EMBL" id="AP012050">
    <property type="protein sequence ID" value="BAM47912.1"/>
    <property type="molecule type" value="Genomic_DNA"/>
</dbReference>
<accession>K0J3Z3</accession>
<keyword evidence="5" id="KW-0694">RNA-binding</keyword>
<evidence type="ECO:0000256" key="6">
    <source>
        <dbReference type="RuleBase" id="RU362028"/>
    </source>
</evidence>
<dbReference type="AlphaFoldDB" id="K0J3Z3"/>
<feature type="domain" description="Pseudouridine synthase RsuA/RluA-like" evidence="7">
    <location>
        <begin position="89"/>
        <end position="234"/>
    </location>
</feature>
<comment type="catalytic activity">
    <reaction evidence="1 6">
        <text>a uridine in RNA = a pseudouridine in RNA</text>
        <dbReference type="Rhea" id="RHEA:48348"/>
        <dbReference type="Rhea" id="RHEA-COMP:12068"/>
        <dbReference type="Rhea" id="RHEA-COMP:12069"/>
        <dbReference type="ChEBI" id="CHEBI:65314"/>
        <dbReference type="ChEBI" id="CHEBI:65315"/>
    </reaction>
</comment>